<dbReference type="InterPro" id="IPR000719">
    <property type="entry name" value="Prot_kinase_dom"/>
</dbReference>
<dbReference type="AlphaFoldDB" id="A0A0A0KVU1"/>
<evidence type="ECO:0000313" key="3">
    <source>
        <dbReference type="Proteomes" id="UP000029981"/>
    </source>
</evidence>
<keyword evidence="3" id="KW-1185">Reference proteome</keyword>
<reference evidence="2 3" key="1">
    <citation type="journal article" date="2009" name="Nat. Genet.">
        <title>The genome of the cucumber, Cucumis sativus L.</title>
        <authorList>
            <person name="Huang S."/>
            <person name="Li R."/>
            <person name="Zhang Z."/>
            <person name="Li L."/>
            <person name="Gu X."/>
            <person name="Fan W."/>
            <person name="Lucas W.J."/>
            <person name="Wang X."/>
            <person name="Xie B."/>
            <person name="Ni P."/>
            <person name="Ren Y."/>
            <person name="Zhu H."/>
            <person name="Li J."/>
            <person name="Lin K."/>
            <person name="Jin W."/>
            <person name="Fei Z."/>
            <person name="Li G."/>
            <person name="Staub J."/>
            <person name="Kilian A."/>
            <person name="van der Vossen E.A."/>
            <person name="Wu Y."/>
            <person name="Guo J."/>
            <person name="He J."/>
            <person name="Jia Z."/>
            <person name="Ren Y."/>
            <person name="Tian G."/>
            <person name="Lu Y."/>
            <person name="Ruan J."/>
            <person name="Qian W."/>
            <person name="Wang M."/>
            <person name="Huang Q."/>
            <person name="Li B."/>
            <person name="Xuan Z."/>
            <person name="Cao J."/>
            <person name="Asan"/>
            <person name="Wu Z."/>
            <person name="Zhang J."/>
            <person name="Cai Q."/>
            <person name="Bai Y."/>
            <person name="Zhao B."/>
            <person name="Han Y."/>
            <person name="Li Y."/>
            <person name="Li X."/>
            <person name="Wang S."/>
            <person name="Shi Q."/>
            <person name="Liu S."/>
            <person name="Cho W.K."/>
            <person name="Kim J.Y."/>
            <person name="Xu Y."/>
            <person name="Heller-Uszynska K."/>
            <person name="Miao H."/>
            <person name="Cheng Z."/>
            <person name="Zhang S."/>
            <person name="Wu J."/>
            <person name="Yang Y."/>
            <person name="Kang H."/>
            <person name="Li M."/>
            <person name="Liang H."/>
            <person name="Ren X."/>
            <person name="Shi Z."/>
            <person name="Wen M."/>
            <person name="Jian M."/>
            <person name="Yang H."/>
            <person name="Zhang G."/>
            <person name="Yang Z."/>
            <person name="Chen R."/>
            <person name="Liu S."/>
            <person name="Li J."/>
            <person name="Ma L."/>
            <person name="Liu H."/>
            <person name="Zhou Y."/>
            <person name="Zhao J."/>
            <person name="Fang X."/>
            <person name="Li G."/>
            <person name="Fang L."/>
            <person name="Li Y."/>
            <person name="Liu D."/>
            <person name="Zheng H."/>
            <person name="Zhang Y."/>
            <person name="Qin N."/>
            <person name="Li Z."/>
            <person name="Yang G."/>
            <person name="Yang S."/>
            <person name="Bolund L."/>
            <person name="Kristiansen K."/>
            <person name="Zheng H."/>
            <person name="Li S."/>
            <person name="Zhang X."/>
            <person name="Yang H."/>
            <person name="Wang J."/>
            <person name="Sun R."/>
            <person name="Zhang B."/>
            <person name="Jiang S."/>
            <person name="Wang J."/>
            <person name="Du Y."/>
            <person name="Li S."/>
        </authorList>
    </citation>
    <scope>NUCLEOTIDE SEQUENCE [LARGE SCALE GENOMIC DNA]</scope>
    <source>
        <strain evidence="3">cv. 9930</strain>
    </source>
</reference>
<proteinExistence type="predicted"/>
<dbReference type="InterPro" id="IPR001245">
    <property type="entry name" value="Ser-Thr/Tyr_kinase_cat_dom"/>
</dbReference>
<feature type="domain" description="Protein kinase" evidence="1">
    <location>
        <begin position="1"/>
        <end position="128"/>
    </location>
</feature>
<dbReference type="EMBL" id="CM002926">
    <property type="protein sequence ID" value="KGN52522.1"/>
    <property type="molecule type" value="Genomic_DNA"/>
</dbReference>
<dbReference type="PANTHER" id="PTHR27003">
    <property type="entry name" value="OS07G0166700 PROTEIN"/>
    <property type="match status" value="1"/>
</dbReference>
<sequence length="148" mass="16768">MSKLGKTNMAVSAVVKGTYGYIDPEYFNNKTVTEKSDVYSFGVILLEVICGRKPLERLAGGEWFGLVVWVLECLENGNVYEIMDPNLKGKITYDCFKQYLELAITCINQHSKHRPRMKEVEEKLRLILKLQEEAEAEAEAEGDISNGD</sequence>
<evidence type="ECO:0000313" key="2">
    <source>
        <dbReference type="EMBL" id="KGN52522.1"/>
    </source>
</evidence>
<dbReference type="Gene3D" id="1.10.510.10">
    <property type="entry name" value="Transferase(Phosphotransferase) domain 1"/>
    <property type="match status" value="1"/>
</dbReference>
<dbReference type="SUPFAM" id="SSF56112">
    <property type="entry name" value="Protein kinase-like (PK-like)"/>
    <property type="match status" value="1"/>
</dbReference>
<evidence type="ECO:0000259" key="1">
    <source>
        <dbReference type="PROSITE" id="PS50011"/>
    </source>
</evidence>
<accession>A0A0A0KVU1</accession>
<reference evidence="2 3" key="3">
    <citation type="journal article" date="2010" name="BMC Genomics">
        <title>Transcriptome sequencing and comparative analysis of cucumber flowers with different sex types.</title>
        <authorList>
            <person name="Guo S."/>
            <person name="Zheng Y."/>
            <person name="Joung J.G."/>
            <person name="Liu S."/>
            <person name="Zhang Z."/>
            <person name="Crasta O.R."/>
            <person name="Sobral B.W."/>
            <person name="Xu Y."/>
            <person name="Huang S."/>
            <person name="Fei Z."/>
        </authorList>
    </citation>
    <scope>NUCLEOTIDE SEQUENCE [LARGE SCALE GENOMIC DNA]</scope>
    <source>
        <strain evidence="3">cv. 9930</strain>
    </source>
</reference>
<reference evidence="2 3" key="2">
    <citation type="journal article" date="2009" name="PLoS ONE">
        <title>An integrated genetic and cytogenetic map of the cucumber genome.</title>
        <authorList>
            <person name="Ren Y."/>
            <person name="Zhang Z."/>
            <person name="Liu J."/>
            <person name="Staub J.E."/>
            <person name="Han Y."/>
            <person name="Cheng Z."/>
            <person name="Li X."/>
            <person name="Lu J."/>
            <person name="Miao H."/>
            <person name="Kang H."/>
            <person name="Xie B."/>
            <person name="Gu X."/>
            <person name="Wang X."/>
            <person name="Du Y."/>
            <person name="Jin W."/>
            <person name="Huang S."/>
        </authorList>
    </citation>
    <scope>NUCLEOTIDE SEQUENCE [LARGE SCALE GENOMIC DNA]</scope>
    <source>
        <strain evidence="3">cv. 9930</strain>
    </source>
</reference>
<dbReference type="GO" id="GO:0005524">
    <property type="term" value="F:ATP binding"/>
    <property type="evidence" value="ECO:0007669"/>
    <property type="project" value="InterPro"/>
</dbReference>
<dbReference type="PROSITE" id="PS50011">
    <property type="entry name" value="PROTEIN_KINASE_DOM"/>
    <property type="match status" value="1"/>
</dbReference>
<reference evidence="2 3" key="4">
    <citation type="journal article" date="2011" name="BMC Genomics">
        <title>RNA-Seq improves annotation of protein-coding genes in the cucumber genome.</title>
        <authorList>
            <person name="Li Z."/>
            <person name="Zhang Z."/>
            <person name="Yan P."/>
            <person name="Huang S."/>
            <person name="Fei Z."/>
            <person name="Lin K."/>
        </authorList>
    </citation>
    <scope>NUCLEOTIDE SEQUENCE [LARGE SCALE GENOMIC DNA]</scope>
    <source>
        <strain evidence="3">cv. 9930</strain>
    </source>
</reference>
<protein>
    <recommendedName>
        <fullName evidence="1">Protein kinase domain-containing protein</fullName>
    </recommendedName>
</protein>
<organism evidence="2 3">
    <name type="scientific">Cucumis sativus</name>
    <name type="common">Cucumber</name>
    <dbReference type="NCBI Taxonomy" id="3659"/>
    <lineage>
        <taxon>Eukaryota</taxon>
        <taxon>Viridiplantae</taxon>
        <taxon>Streptophyta</taxon>
        <taxon>Embryophyta</taxon>
        <taxon>Tracheophyta</taxon>
        <taxon>Spermatophyta</taxon>
        <taxon>Magnoliopsida</taxon>
        <taxon>eudicotyledons</taxon>
        <taxon>Gunneridae</taxon>
        <taxon>Pentapetalae</taxon>
        <taxon>rosids</taxon>
        <taxon>fabids</taxon>
        <taxon>Cucurbitales</taxon>
        <taxon>Cucurbitaceae</taxon>
        <taxon>Benincaseae</taxon>
        <taxon>Cucumis</taxon>
    </lineage>
</organism>
<dbReference type="Gramene" id="KGN52522">
    <property type="protein sequence ID" value="KGN52522"/>
    <property type="gene ID" value="Csa_5G640560"/>
</dbReference>
<dbReference type="GO" id="GO:0005886">
    <property type="term" value="C:plasma membrane"/>
    <property type="evidence" value="ECO:0000318"/>
    <property type="project" value="GO_Central"/>
</dbReference>
<gene>
    <name evidence="2" type="ORF">Csa_5G640560</name>
</gene>
<dbReference type="Proteomes" id="UP000029981">
    <property type="component" value="Chromosome 5"/>
</dbReference>
<dbReference type="GO" id="GO:0004714">
    <property type="term" value="F:transmembrane receptor protein tyrosine kinase activity"/>
    <property type="evidence" value="ECO:0007669"/>
    <property type="project" value="InterPro"/>
</dbReference>
<dbReference type="InterPro" id="IPR011009">
    <property type="entry name" value="Kinase-like_dom_sf"/>
</dbReference>
<dbReference type="PANTHER" id="PTHR27003:SF451">
    <property type="entry name" value="PROTEIN KINASE DOMAIN-CONTAINING PROTEIN"/>
    <property type="match status" value="1"/>
</dbReference>
<name>A0A0A0KVU1_CUCSA</name>
<dbReference type="InterPro" id="IPR045272">
    <property type="entry name" value="ANXUR1/2-like"/>
</dbReference>
<dbReference type="Pfam" id="PF07714">
    <property type="entry name" value="PK_Tyr_Ser-Thr"/>
    <property type="match status" value="1"/>
</dbReference>
<dbReference type="GO" id="GO:0004672">
    <property type="term" value="F:protein kinase activity"/>
    <property type="evidence" value="ECO:0000318"/>
    <property type="project" value="GO_Central"/>
</dbReference>
<dbReference type="OMA" id="DNTEEAC"/>